<sequence>KSSISSSLAISPFTGSVSQVRVPSASSSRSSKGFLGFRRRSKVGSNVSSLPSTSTPTPSSSSSSSSSSMDSLPDTSPLTYSHLSASLLQSISSHFHPPTSSSLSSLSSLSPSITTITTLILSLSRSATS</sequence>
<keyword evidence="3" id="KW-1185">Reference proteome</keyword>
<dbReference type="Proteomes" id="UP001057375">
    <property type="component" value="Unassembled WGS sequence"/>
</dbReference>
<feature type="compositionally biased region" description="Low complexity" evidence="1">
    <location>
        <begin position="16"/>
        <end position="36"/>
    </location>
</feature>
<evidence type="ECO:0000313" key="3">
    <source>
        <dbReference type="Proteomes" id="UP001057375"/>
    </source>
</evidence>
<feature type="region of interest" description="Disordered" evidence="1">
    <location>
        <begin position="16"/>
        <end position="75"/>
    </location>
</feature>
<proteinExistence type="predicted"/>
<organism evidence="2 3">
    <name type="scientific">Aduncisulcus paluster</name>
    <dbReference type="NCBI Taxonomy" id="2918883"/>
    <lineage>
        <taxon>Eukaryota</taxon>
        <taxon>Metamonada</taxon>
        <taxon>Carpediemonas-like organisms</taxon>
        <taxon>Aduncisulcus</taxon>
    </lineage>
</organism>
<evidence type="ECO:0008006" key="4">
    <source>
        <dbReference type="Google" id="ProtNLM"/>
    </source>
</evidence>
<feature type="compositionally biased region" description="Low complexity" evidence="1">
    <location>
        <begin position="48"/>
        <end position="75"/>
    </location>
</feature>
<feature type="non-terminal residue" evidence="2">
    <location>
        <position position="1"/>
    </location>
</feature>
<evidence type="ECO:0000313" key="2">
    <source>
        <dbReference type="EMBL" id="GKT29411.1"/>
    </source>
</evidence>
<evidence type="ECO:0000256" key="1">
    <source>
        <dbReference type="SAM" id="MobiDB-lite"/>
    </source>
</evidence>
<dbReference type="EMBL" id="BQXS01008321">
    <property type="protein sequence ID" value="GKT29411.1"/>
    <property type="molecule type" value="Genomic_DNA"/>
</dbReference>
<protein>
    <recommendedName>
        <fullName evidence="4">Cell wall integrity and stress response component 1</fullName>
    </recommendedName>
</protein>
<comment type="caution">
    <text evidence="2">The sequence shown here is derived from an EMBL/GenBank/DDBJ whole genome shotgun (WGS) entry which is preliminary data.</text>
</comment>
<name>A0ABQ5KA18_9EUKA</name>
<accession>A0ABQ5KA18</accession>
<gene>
    <name evidence="2" type="ORF">ADUPG1_005252</name>
</gene>
<reference evidence="2" key="1">
    <citation type="submission" date="2022-03" db="EMBL/GenBank/DDBJ databases">
        <title>Draft genome sequence of Aduncisulcus paluster, a free-living microaerophilic Fornicata.</title>
        <authorList>
            <person name="Yuyama I."/>
            <person name="Kume K."/>
            <person name="Tamura T."/>
            <person name="Inagaki Y."/>
            <person name="Hashimoto T."/>
        </authorList>
    </citation>
    <scope>NUCLEOTIDE SEQUENCE</scope>
    <source>
        <strain evidence="2">NY0171</strain>
    </source>
</reference>
<feature type="non-terminal residue" evidence="2">
    <location>
        <position position="129"/>
    </location>
</feature>